<keyword evidence="4" id="KW-0560">Oxidoreductase</keyword>
<sequence length="381" mass="40471">MTASLPKTMKAIVIKEPYNIKVEDVPTPEIKSPNDAIIKVVYAGLCGSDLHIYRGHQPGPYGYVIGHEAFGEVVAVGAGVKTYKVGDLVCSPFSTSCGNCFYCNQGYTSRCIGGGALLGSAANPGAQAEYLRVPEAEASLFPAPADIKPELLLLMADILPTGYYVAYNARHLIDDGQVDAPKANGGAVVQPVGKRGVAVVIGCGPVGLCAISSACTMFEKVFATDIAEHRLDAARKHGAIALQGDELKKAVLEATEGRGADAVLEVVGHNSALETAVDLARPFGVISSCGLHTHDVKIPGLALYGKKSLLACSHASSSSLRLQFGRCSVHTFTPPAMQVLRDNQDLFSNFIEHQVGLDKAEEYYTLFEQNKIAKTVFVFDK</sequence>
<dbReference type="GO" id="GO:0016491">
    <property type="term" value="F:oxidoreductase activity"/>
    <property type="evidence" value="ECO:0007669"/>
    <property type="project" value="UniProtKB-KW"/>
</dbReference>
<comment type="caution">
    <text evidence="8">The sequence shown here is derived from an EMBL/GenBank/DDBJ whole genome shotgun (WGS) entry which is preliminary data.</text>
</comment>
<dbReference type="Proteomes" id="UP000279236">
    <property type="component" value="Unassembled WGS sequence"/>
</dbReference>
<keyword evidence="9" id="KW-1185">Reference proteome</keyword>
<dbReference type="Gene3D" id="3.90.180.10">
    <property type="entry name" value="Medium-chain alcohol dehydrogenases, catalytic domain"/>
    <property type="match status" value="1"/>
</dbReference>
<dbReference type="AlphaFoldDB" id="A0A427XI38"/>
<dbReference type="OrthoDB" id="3941538at2759"/>
<gene>
    <name evidence="8" type="ORF">EHS24_002139</name>
</gene>
<dbReference type="PANTHER" id="PTHR42813:SF2">
    <property type="entry name" value="DEHYDROGENASE, ZINC-CONTAINING, PUTATIVE (AFU_ORTHOLOGUE AFUA_2G02810)-RELATED"/>
    <property type="match status" value="1"/>
</dbReference>
<evidence type="ECO:0000256" key="5">
    <source>
        <dbReference type="RuleBase" id="RU361277"/>
    </source>
</evidence>
<feature type="domain" description="Alcohol dehydrogenase-like N-terminal" evidence="7">
    <location>
        <begin position="33"/>
        <end position="139"/>
    </location>
</feature>
<feature type="domain" description="Alcohol dehydrogenase-like C-terminal" evidence="6">
    <location>
        <begin position="205"/>
        <end position="304"/>
    </location>
</feature>
<comment type="similarity">
    <text evidence="5">Belongs to the zinc-containing alcohol dehydrogenase family.</text>
</comment>
<protein>
    <recommendedName>
        <fullName evidence="10">Enoyl reductase (ER) domain-containing protein</fullName>
    </recommendedName>
</protein>
<dbReference type="Pfam" id="PF08240">
    <property type="entry name" value="ADH_N"/>
    <property type="match status" value="1"/>
</dbReference>
<comment type="cofactor">
    <cofactor evidence="1 5">
        <name>Zn(2+)</name>
        <dbReference type="ChEBI" id="CHEBI:29105"/>
    </cofactor>
</comment>
<dbReference type="InterPro" id="IPR036291">
    <property type="entry name" value="NAD(P)-bd_dom_sf"/>
</dbReference>
<keyword evidence="2 5" id="KW-0479">Metal-binding</keyword>
<dbReference type="PANTHER" id="PTHR42813">
    <property type="entry name" value="ZINC-TYPE ALCOHOL DEHYDROGENASE-LIKE"/>
    <property type="match status" value="1"/>
</dbReference>
<dbReference type="STRING" id="105984.A0A427XI38"/>
<name>A0A427XI38_9TREE</name>
<reference evidence="8 9" key="1">
    <citation type="submission" date="2018-11" db="EMBL/GenBank/DDBJ databases">
        <title>Genome sequence of Apiotrichum porosum DSM 27194.</title>
        <authorList>
            <person name="Aliyu H."/>
            <person name="Gorte O."/>
            <person name="Ochsenreither K."/>
        </authorList>
    </citation>
    <scope>NUCLEOTIDE SEQUENCE [LARGE SCALE GENOMIC DNA]</scope>
    <source>
        <strain evidence="8 9">DSM 27194</strain>
    </source>
</reference>
<dbReference type="InterPro" id="IPR011032">
    <property type="entry name" value="GroES-like_sf"/>
</dbReference>
<evidence type="ECO:0000256" key="1">
    <source>
        <dbReference type="ARBA" id="ARBA00001947"/>
    </source>
</evidence>
<dbReference type="SUPFAM" id="SSF50129">
    <property type="entry name" value="GroES-like"/>
    <property type="match status" value="1"/>
</dbReference>
<evidence type="ECO:0000256" key="3">
    <source>
        <dbReference type="ARBA" id="ARBA00022833"/>
    </source>
</evidence>
<evidence type="ECO:0008006" key="10">
    <source>
        <dbReference type="Google" id="ProtNLM"/>
    </source>
</evidence>
<dbReference type="Pfam" id="PF00107">
    <property type="entry name" value="ADH_zinc_N"/>
    <property type="match status" value="1"/>
</dbReference>
<accession>A0A427XI38</accession>
<evidence type="ECO:0000259" key="6">
    <source>
        <dbReference type="Pfam" id="PF00107"/>
    </source>
</evidence>
<dbReference type="InterPro" id="IPR002328">
    <property type="entry name" value="ADH_Zn_CS"/>
</dbReference>
<dbReference type="RefSeq" id="XP_028473561.1">
    <property type="nucleotide sequence ID" value="XM_028617883.1"/>
</dbReference>
<evidence type="ECO:0000313" key="8">
    <source>
        <dbReference type="EMBL" id="RSH78414.1"/>
    </source>
</evidence>
<proteinExistence type="inferred from homology"/>
<dbReference type="GeneID" id="39586682"/>
<organism evidence="8 9">
    <name type="scientific">Apiotrichum porosum</name>
    <dbReference type="NCBI Taxonomy" id="105984"/>
    <lineage>
        <taxon>Eukaryota</taxon>
        <taxon>Fungi</taxon>
        <taxon>Dikarya</taxon>
        <taxon>Basidiomycota</taxon>
        <taxon>Agaricomycotina</taxon>
        <taxon>Tremellomycetes</taxon>
        <taxon>Trichosporonales</taxon>
        <taxon>Trichosporonaceae</taxon>
        <taxon>Apiotrichum</taxon>
    </lineage>
</organism>
<dbReference type="GO" id="GO:0008270">
    <property type="term" value="F:zinc ion binding"/>
    <property type="evidence" value="ECO:0007669"/>
    <property type="project" value="InterPro"/>
</dbReference>
<dbReference type="PROSITE" id="PS00059">
    <property type="entry name" value="ADH_ZINC"/>
    <property type="match status" value="1"/>
</dbReference>
<evidence type="ECO:0000259" key="7">
    <source>
        <dbReference type="Pfam" id="PF08240"/>
    </source>
</evidence>
<dbReference type="Gene3D" id="3.40.50.720">
    <property type="entry name" value="NAD(P)-binding Rossmann-like Domain"/>
    <property type="match status" value="1"/>
</dbReference>
<dbReference type="InterPro" id="IPR013154">
    <property type="entry name" value="ADH-like_N"/>
</dbReference>
<keyword evidence="3 5" id="KW-0862">Zinc</keyword>
<dbReference type="SUPFAM" id="SSF51735">
    <property type="entry name" value="NAD(P)-binding Rossmann-fold domains"/>
    <property type="match status" value="1"/>
</dbReference>
<dbReference type="InterPro" id="IPR013149">
    <property type="entry name" value="ADH-like_C"/>
</dbReference>
<dbReference type="EMBL" id="RSCE01000012">
    <property type="protein sequence ID" value="RSH78414.1"/>
    <property type="molecule type" value="Genomic_DNA"/>
</dbReference>
<evidence type="ECO:0000256" key="4">
    <source>
        <dbReference type="ARBA" id="ARBA00023002"/>
    </source>
</evidence>
<evidence type="ECO:0000256" key="2">
    <source>
        <dbReference type="ARBA" id="ARBA00022723"/>
    </source>
</evidence>
<evidence type="ECO:0000313" key="9">
    <source>
        <dbReference type="Proteomes" id="UP000279236"/>
    </source>
</evidence>